<keyword evidence="2" id="KW-1185">Reference proteome</keyword>
<evidence type="ECO:0000313" key="1">
    <source>
        <dbReference type="EMBL" id="GFR92401.1"/>
    </source>
</evidence>
<organism evidence="1 2">
    <name type="scientific">Elysia marginata</name>
    <dbReference type="NCBI Taxonomy" id="1093978"/>
    <lineage>
        <taxon>Eukaryota</taxon>
        <taxon>Metazoa</taxon>
        <taxon>Spiralia</taxon>
        <taxon>Lophotrochozoa</taxon>
        <taxon>Mollusca</taxon>
        <taxon>Gastropoda</taxon>
        <taxon>Heterobranchia</taxon>
        <taxon>Euthyneura</taxon>
        <taxon>Panpulmonata</taxon>
        <taxon>Sacoglossa</taxon>
        <taxon>Placobranchoidea</taxon>
        <taxon>Plakobranchidae</taxon>
        <taxon>Elysia</taxon>
    </lineage>
</organism>
<proteinExistence type="predicted"/>
<dbReference type="AlphaFoldDB" id="A0AAV4H556"/>
<name>A0AAV4H556_9GAST</name>
<dbReference type="EMBL" id="BMAT01001777">
    <property type="protein sequence ID" value="GFR92401.1"/>
    <property type="molecule type" value="Genomic_DNA"/>
</dbReference>
<gene>
    <name evidence="1" type="ORF">ElyMa_000867100</name>
</gene>
<protein>
    <submittedName>
        <fullName evidence="1">Uncharacterized protein</fullName>
    </submittedName>
</protein>
<sequence>MRRLAPSPRGSHNQASYDIAVYANWSREREVQQKTSRALKIRQKRFFRSRLTARFHKSTNTPALYEHIITPQTHQHPKNAPTPYKNTISINQTYTNTTKYPRKNTSIISERGRSTVLLLKKYFVLRG</sequence>
<accession>A0AAV4H556</accession>
<comment type="caution">
    <text evidence="1">The sequence shown here is derived from an EMBL/GenBank/DDBJ whole genome shotgun (WGS) entry which is preliminary data.</text>
</comment>
<reference evidence="1 2" key="1">
    <citation type="journal article" date="2021" name="Elife">
        <title>Chloroplast acquisition without the gene transfer in kleptoplastic sea slugs, Plakobranchus ocellatus.</title>
        <authorList>
            <person name="Maeda T."/>
            <person name="Takahashi S."/>
            <person name="Yoshida T."/>
            <person name="Shimamura S."/>
            <person name="Takaki Y."/>
            <person name="Nagai Y."/>
            <person name="Toyoda A."/>
            <person name="Suzuki Y."/>
            <person name="Arimoto A."/>
            <person name="Ishii H."/>
            <person name="Satoh N."/>
            <person name="Nishiyama T."/>
            <person name="Hasebe M."/>
            <person name="Maruyama T."/>
            <person name="Minagawa J."/>
            <person name="Obokata J."/>
            <person name="Shigenobu S."/>
        </authorList>
    </citation>
    <scope>NUCLEOTIDE SEQUENCE [LARGE SCALE GENOMIC DNA]</scope>
</reference>
<evidence type="ECO:0000313" key="2">
    <source>
        <dbReference type="Proteomes" id="UP000762676"/>
    </source>
</evidence>
<dbReference type="Proteomes" id="UP000762676">
    <property type="component" value="Unassembled WGS sequence"/>
</dbReference>